<evidence type="ECO:0000313" key="2">
    <source>
        <dbReference type="EMBL" id="MCP2161216.1"/>
    </source>
</evidence>
<comment type="caution">
    <text evidence="2">The sequence shown here is derived from an EMBL/GenBank/DDBJ whole genome shotgun (WGS) entry which is preliminary data.</text>
</comment>
<dbReference type="InterPro" id="IPR050583">
    <property type="entry name" value="Mycobacterial_A85_antigen"/>
</dbReference>
<dbReference type="Gene3D" id="3.40.50.1820">
    <property type="entry name" value="alpha/beta hydrolase"/>
    <property type="match status" value="1"/>
</dbReference>
<dbReference type="EMBL" id="JAMTCG010000004">
    <property type="protein sequence ID" value="MCP2161216.1"/>
    <property type="molecule type" value="Genomic_DNA"/>
</dbReference>
<dbReference type="PANTHER" id="PTHR48098:SF1">
    <property type="entry name" value="DIACYLGLYCEROL ACYLTRANSFERASE_MYCOLYLTRANSFERASE AG85A"/>
    <property type="match status" value="1"/>
</dbReference>
<keyword evidence="1" id="KW-1133">Transmembrane helix</keyword>
<feature type="transmembrane region" description="Helical" evidence="1">
    <location>
        <begin position="49"/>
        <end position="71"/>
    </location>
</feature>
<sequence>MNPGWTYIPHTGGGMFDVRLLHGWFPIAVPVITALLVLAAVARRSKRWGAFWLPIGAVAGGIAAVTVFGVLDARGLEPGSAPASFWLWIVVAVGLVVAAVVGVRTARWWQNGITVVAVLLCVFCLALSLNQWSGYYPTFSRAWAGITDDPLPRETTPDRLNTFRNSPAAAKEGRIVAIDVPSRRSGFRARTEYVYLPPAWFVGAEPPSLPAVVMIGGVINTPEDWVRSGEALQTVDAYARDHRGVAPILVLPDVSGSLTNDTECVDGPRGNVDTHIVDEVRPYVIQRFGASRQARNWAVVGWSMGGTCAIDLVVRHPDDFATFVDISGDIGPNVGDKDQTIKTLFGGDAQAWDRFDPRTVMLRHGPYAGVAGWFISEGRRGRDGQLHSPQITAAKLLAPVARSVGIDVTERYEPGAHTWTFGALAWGQVIAWLHQRIDDPVI</sequence>
<reference evidence="2 3" key="1">
    <citation type="submission" date="2022-06" db="EMBL/GenBank/DDBJ databases">
        <title>Genomic Encyclopedia of Archaeal and Bacterial Type Strains, Phase II (KMG-II): from individual species to whole genera.</title>
        <authorList>
            <person name="Goeker M."/>
        </authorList>
    </citation>
    <scope>NUCLEOTIDE SEQUENCE [LARGE SCALE GENOMIC DNA]</scope>
    <source>
        <strain evidence="2 3">DSM 45037</strain>
    </source>
</reference>
<keyword evidence="1" id="KW-0812">Transmembrane</keyword>
<organism evidence="2 3">
    <name type="scientific">Williamsia serinedens</name>
    <dbReference type="NCBI Taxonomy" id="391736"/>
    <lineage>
        <taxon>Bacteria</taxon>
        <taxon>Bacillati</taxon>
        <taxon>Actinomycetota</taxon>
        <taxon>Actinomycetes</taxon>
        <taxon>Mycobacteriales</taxon>
        <taxon>Nocardiaceae</taxon>
        <taxon>Williamsia</taxon>
    </lineage>
</organism>
<accession>A0ABT1H219</accession>
<name>A0ABT1H219_9NOCA</name>
<dbReference type="SUPFAM" id="SSF53474">
    <property type="entry name" value="alpha/beta-Hydrolases"/>
    <property type="match status" value="1"/>
</dbReference>
<dbReference type="InterPro" id="IPR000801">
    <property type="entry name" value="Esterase-like"/>
</dbReference>
<keyword evidence="3" id="KW-1185">Reference proteome</keyword>
<dbReference type="Pfam" id="PF00756">
    <property type="entry name" value="Esterase"/>
    <property type="match status" value="1"/>
</dbReference>
<feature type="transmembrane region" description="Helical" evidence="1">
    <location>
        <begin position="20"/>
        <end position="42"/>
    </location>
</feature>
<keyword evidence="2" id="KW-0378">Hydrolase</keyword>
<dbReference type="GO" id="GO:0016787">
    <property type="term" value="F:hydrolase activity"/>
    <property type="evidence" value="ECO:0007669"/>
    <property type="project" value="UniProtKB-KW"/>
</dbReference>
<feature type="transmembrane region" description="Helical" evidence="1">
    <location>
        <begin position="113"/>
        <end position="132"/>
    </location>
</feature>
<dbReference type="InterPro" id="IPR029058">
    <property type="entry name" value="AB_hydrolase_fold"/>
</dbReference>
<dbReference type="PANTHER" id="PTHR48098">
    <property type="entry name" value="ENTEROCHELIN ESTERASE-RELATED"/>
    <property type="match status" value="1"/>
</dbReference>
<evidence type="ECO:0000313" key="3">
    <source>
        <dbReference type="Proteomes" id="UP001205740"/>
    </source>
</evidence>
<feature type="transmembrane region" description="Helical" evidence="1">
    <location>
        <begin position="83"/>
        <end position="101"/>
    </location>
</feature>
<gene>
    <name evidence="2" type="ORF">LX12_002411</name>
</gene>
<proteinExistence type="predicted"/>
<keyword evidence="1" id="KW-0472">Membrane</keyword>
<evidence type="ECO:0000256" key="1">
    <source>
        <dbReference type="SAM" id="Phobius"/>
    </source>
</evidence>
<protein>
    <submittedName>
        <fullName evidence="2">S-formylglutathione hydrolase FrmB</fullName>
    </submittedName>
</protein>
<dbReference type="Proteomes" id="UP001205740">
    <property type="component" value="Unassembled WGS sequence"/>
</dbReference>
<dbReference type="RefSeq" id="WP_253654797.1">
    <property type="nucleotide sequence ID" value="NZ_BAAAOE010000002.1"/>
</dbReference>